<keyword evidence="6 12" id="KW-0132">Cell division</keyword>
<evidence type="ECO:0000256" key="10">
    <source>
        <dbReference type="ARBA" id="ARBA00023306"/>
    </source>
</evidence>
<dbReference type="Pfam" id="PF00254">
    <property type="entry name" value="FKBP_C"/>
    <property type="match status" value="1"/>
</dbReference>
<evidence type="ECO:0000256" key="12">
    <source>
        <dbReference type="HAMAP-Rule" id="MF_00303"/>
    </source>
</evidence>
<dbReference type="GO" id="GO:0051301">
    <property type="term" value="P:cell division"/>
    <property type="evidence" value="ECO:0007669"/>
    <property type="project" value="UniProtKB-KW"/>
</dbReference>
<dbReference type="InterPro" id="IPR008881">
    <property type="entry name" value="Trigger_fac_ribosome-bd_bac"/>
</dbReference>
<evidence type="ECO:0000256" key="6">
    <source>
        <dbReference type="ARBA" id="ARBA00022618"/>
    </source>
</evidence>
<protein>
    <recommendedName>
        <fullName evidence="4 12">Trigger factor</fullName>
        <shortName evidence="12">TF</shortName>
        <ecNumber evidence="3 12">5.2.1.8</ecNumber>
    </recommendedName>
    <alternativeName>
        <fullName evidence="11 12">PPIase</fullName>
    </alternativeName>
</protein>
<dbReference type="InterPro" id="IPR036611">
    <property type="entry name" value="Trigger_fac_ribosome-bd_sf"/>
</dbReference>
<dbReference type="Pfam" id="PF05698">
    <property type="entry name" value="Trigger_C"/>
    <property type="match status" value="1"/>
</dbReference>
<dbReference type="GO" id="GO:0006457">
    <property type="term" value="P:protein folding"/>
    <property type="evidence" value="ECO:0007669"/>
    <property type="project" value="UniProtKB-UniRule"/>
</dbReference>
<keyword evidence="16" id="KW-1185">Reference proteome</keyword>
<evidence type="ECO:0000256" key="3">
    <source>
        <dbReference type="ARBA" id="ARBA00013194"/>
    </source>
</evidence>
<dbReference type="GO" id="GO:0005737">
    <property type="term" value="C:cytoplasm"/>
    <property type="evidence" value="ECO:0007669"/>
    <property type="project" value="UniProtKB-SubCell"/>
</dbReference>
<keyword evidence="5 12" id="KW-0963">Cytoplasm</keyword>
<keyword evidence="9 12" id="KW-0413">Isomerase</keyword>
<evidence type="ECO:0000256" key="8">
    <source>
        <dbReference type="ARBA" id="ARBA00023186"/>
    </source>
</evidence>
<evidence type="ECO:0000256" key="2">
    <source>
        <dbReference type="ARBA" id="ARBA00005464"/>
    </source>
</evidence>
<comment type="subcellular location">
    <subcellularLocation>
        <location evidence="12">Cytoplasm</location>
    </subcellularLocation>
    <text evidence="12">About half TF is bound to the ribosome near the polypeptide exit tunnel while the other half is free in the cytoplasm.</text>
</comment>
<evidence type="ECO:0000256" key="13">
    <source>
        <dbReference type="PROSITE-ProRule" id="PRU00277"/>
    </source>
</evidence>
<evidence type="ECO:0000256" key="7">
    <source>
        <dbReference type="ARBA" id="ARBA00023110"/>
    </source>
</evidence>
<dbReference type="Gene3D" id="3.30.70.1050">
    <property type="entry name" value="Trigger factor ribosome-binding domain"/>
    <property type="match status" value="1"/>
</dbReference>
<dbReference type="Gene3D" id="3.10.50.40">
    <property type="match status" value="1"/>
</dbReference>
<dbReference type="InterPro" id="IPR046357">
    <property type="entry name" value="PPIase_dom_sf"/>
</dbReference>
<dbReference type="InterPro" id="IPR005215">
    <property type="entry name" value="Trig_fac"/>
</dbReference>
<dbReference type="NCBIfam" id="TIGR00115">
    <property type="entry name" value="tig"/>
    <property type="match status" value="1"/>
</dbReference>
<sequence>MQVNAKLTNSVNVTATTTLTADEIKQKVEKLAQKAAKNVKIDGFRPGKVPVAEVIKRYGKDLENDARGELYREFISESVKSVERSNSDIISEPRVLKFDEKDGNIDIEVEISFRPTVDVSGYEALIPSFDEPKAEKSEIDAKINEFLNMMAPLEKVEKDSLEKGDFAKFDFEGFVDGVAFDGGKAEGYVLEIGSGQFIPGFEDGMIGLKVGEEKDINVTFPAEYGAAHLAGKAAVFKVKLHEIQGKKIGQLDAEALKKVLPNEENPTKEILEERISSQIKAEKMAKLVAEELKPKFAQAAVEKFSFDLPNNIVEQEIDMQFRNNWMSFSDEERKKFQEDPKALEEQRAKYKDDALKSVKLTFIIDELAKVRNIAVADNEILQTIYFEAYRYGVDPKEHLENYKKQGMIPAIKMALVEEKLFTDLFGKKDESK</sequence>
<evidence type="ECO:0000313" key="16">
    <source>
        <dbReference type="Proteomes" id="UP000194309"/>
    </source>
</evidence>
<dbReference type="PROSITE" id="PS50059">
    <property type="entry name" value="FKBP_PPIASE"/>
    <property type="match status" value="1"/>
</dbReference>
<accession>A0A381D6G2</accession>
<dbReference type="GO" id="GO:0015031">
    <property type="term" value="P:protein transport"/>
    <property type="evidence" value="ECO:0007669"/>
    <property type="project" value="UniProtKB-UniRule"/>
</dbReference>
<comment type="domain">
    <text evidence="12">Consists of 3 domains; the N-terminus binds the ribosome, the middle domain has PPIase activity, while the C-terminus has intrinsic chaperone activity on its own.</text>
</comment>
<evidence type="ECO:0000256" key="1">
    <source>
        <dbReference type="ARBA" id="ARBA00000971"/>
    </source>
</evidence>
<comment type="catalytic activity">
    <reaction evidence="1 12 13">
        <text>[protein]-peptidylproline (omega=180) = [protein]-peptidylproline (omega=0)</text>
        <dbReference type="Rhea" id="RHEA:16237"/>
        <dbReference type="Rhea" id="RHEA-COMP:10747"/>
        <dbReference type="Rhea" id="RHEA-COMP:10748"/>
        <dbReference type="ChEBI" id="CHEBI:83833"/>
        <dbReference type="ChEBI" id="CHEBI:83834"/>
        <dbReference type="EC" id="5.2.1.8"/>
    </reaction>
</comment>
<evidence type="ECO:0000256" key="11">
    <source>
        <dbReference type="ARBA" id="ARBA00029986"/>
    </source>
</evidence>
<dbReference type="STRING" id="1660064.CIGN_0063"/>
<evidence type="ECO:0000256" key="9">
    <source>
        <dbReference type="ARBA" id="ARBA00023235"/>
    </source>
</evidence>
<dbReference type="SUPFAM" id="SSF109998">
    <property type="entry name" value="Triger factor/SurA peptide-binding domain-like"/>
    <property type="match status" value="1"/>
</dbReference>
<dbReference type="SUPFAM" id="SSF102735">
    <property type="entry name" value="Trigger factor ribosome-binding domain"/>
    <property type="match status" value="1"/>
</dbReference>
<dbReference type="SUPFAM" id="SSF54534">
    <property type="entry name" value="FKBP-like"/>
    <property type="match status" value="1"/>
</dbReference>
<dbReference type="FunFam" id="3.10.50.40:FF:000001">
    <property type="entry name" value="Trigger factor"/>
    <property type="match status" value="1"/>
</dbReference>
<reference evidence="15 16" key="1">
    <citation type="journal article" date="2017" name="Genome Biol. Evol.">
        <title>Comparative Genomic Analysis Identifies a Campylobacter Clade Deficient in Selenium Metabolism.</title>
        <authorList>
            <person name="Miller W.G."/>
            <person name="Yee E."/>
            <person name="Lopes B.S."/>
            <person name="Chapman M.H."/>
            <person name="Huynh S."/>
            <person name="Bono J.L."/>
            <person name="Parker C.T."/>
            <person name="Strachan N.J.C."/>
            <person name="Forbes K.J."/>
        </authorList>
    </citation>
    <scope>NUCLEOTIDE SEQUENCE [LARGE SCALE GENOMIC DNA]</scope>
    <source>
        <strain evidence="15 16">NCTC 13003</strain>
    </source>
</reference>
<dbReference type="KEGG" id="cdev:CIGN_0063"/>
<dbReference type="OrthoDB" id="9767721at2"/>
<proteinExistence type="inferred from homology"/>
<name>A0A1X9SQ87_9BACT</name>
<organism evidence="15 16">
    <name type="scientific">Campylobacter devanensis</name>
    <dbReference type="NCBI Taxonomy" id="3161138"/>
    <lineage>
        <taxon>Bacteria</taxon>
        <taxon>Pseudomonadati</taxon>
        <taxon>Campylobacterota</taxon>
        <taxon>Epsilonproteobacteria</taxon>
        <taxon>Campylobacterales</taxon>
        <taxon>Campylobacteraceae</taxon>
        <taxon>Campylobacter</taxon>
    </lineage>
</organism>
<keyword evidence="8 12" id="KW-0143">Chaperone</keyword>
<dbReference type="GO" id="GO:0003755">
    <property type="term" value="F:peptidyl-prolyl cis-trans isomerase activity"/>
    <property type="evidence" value="ECO:0007669"/>
    <property type="project" value="UniProtKB-UniRule"/>
</dbReference>
<dbReference type="Proteomes" id="UP000194309">
    <property type="component" value="Chromosome"/>
</dbReference>
<gene>
    <name evidence="12 15" type="primary">tig</name>
    <name evidence="15" type="ORF">CIGN_0063</name>
</gene>
<dbReference type="InterPro" id="IPR001179">
    <property type="entry name" value="PPIase_FKBP_dom"/>
</dbReference>
<keyword evidence="7 12" id="KW-0697">Rotamase</keyword>
<dbReference type="HAMAP" id="MF_00303">
    <property type="entry name" value="Trigger_factor_Tig"/>
    <property type="match status" value="1"/>
</dbReference>
<dbReference type="Gene3D" id="1.10.3120.10">
    <property type="entry name" value="Trigger factor, C-terminal domain"/>
    <property type="match status" value="1"/>
</dbReference>
<accession>A0A1X9SQ87</accession>
<dbReference type="EC" id="5.2.1.8" evidence="3 12"/>
<evidence type="ECO:0000313" key="15">
    <source>
        <dbReference type="EMBL" id="ARQ98406.1"/>
    </source>
</evidence>
<keyword evidence="10 12" id="KW-0131">Cell cycle</keyword>
<dbReference type="InterPro" id="IPR027304">
    <property type="entry name" value="Trigger_fact/SurA_dom_sf"/>
</dbReference>
<evidence type="ECO:0000256" key="4">
    <source>
        <dbReference type="ARBA" id="ARBA00016902"/>
    </source>
</evidence>
<evidence type="ECO:0000256" key="14">
    <source>
        <dbReference type="RuleBase" id="RU003914"/>
    </source>
</evidence>
<dbReference type="AlphaFoldDB" id="A0A1X9SQ87"/>
<comment type="similarity">
    <text evidence="2 12 14">Belongs to the FKBP-type PPIase family. Tig subfamily.</text>
</comment>
<dbReference type="InterPro" id="IPR008880">
    <property type="entry name" value="Trigger_fac_C"/>
</dbReference>
<comment type="function">
    <text evidence="12">Involved in protein export. Acts as a chaperone by maintaining the newly synthesized protein in an open conformation. Functions as a peptidyl-prolyl cis-trans isomerase.</text>
</comment>
<dbReference type="PIRSF" id="PIRSF003095">
    <property type="entry name" value="Trigger_factor"/>
    <property type="match status" value="1"/>
</dbReference>
<evidence type="ECO:0000256" key="5">
    <source>
        <dbReference type="ARBA" id="ARBA00022490"/>
    </source>
</evidence>
<dbReference type="InterPro" id="IPR037041">
    <property type="entry name" value="Trigger_fac_C_sf"/>
</dbReference>
<dbReference type="EMBL" id="CP018788">
    <property type="protein sequence ID" value="ARQ98406.1"/>
    <property type="molecule type" value="Genomic_DNA"/>
</dbReference>
<dbReference type="Pfam" id="PF05697">
    <property type="entry name" value="Trigger_N"/>
    <property type="match status" value="1"/>
</dbReference>